<comment type="caution">
    <text evidence="11">The sequence shown here is derived from an EMBL/GenBank/DDBJ whole genome shotgun (WGS) entry which is preliminary data.</text>
</comment>
<evidence type="ECO:0000256" key="3">
    <source>
        <dbReference type="ARBA" id="ARBA00022448"/>
    </source>
</evidence>
<dbReference type="Pfam" id="PF02699">
    <property type="entry name" value="YajC"/>
    <property type="match status" value="1"/>
</dbReference>
<sequence length="118" mass="12836">MSGFSLIFIVIIFGGMFFFMQRSQKKQRQQREEQLNSMQVGSDVVTIGGLHGKLAAINSASNTIDIDCEGVILTFDKAAIKTINAPAAPQAVETAVEETKAEAEATAEKMENPIEENK</sequence>
<gene>
    <name evidence="11" type="primary">yajC</name>
    <name evidence="11" type="ORF">NtB2_01646</name>
</gene>
<dbReference type="AlphaFoldDB" id="A0A2R5HKQ1"/>
<dbReference type="GO" id="GO:0015031">
    <property type="term" value="P:protein transport"/>
    <property type="evidence" value="ECO:0007669"/>
    <property type="project" value="UniProtKB-KW"/>
</dbReference>
<keyword evidence="3" id="KW-0813">Transport</keyword>
<keyword evidence="9 10" id="KW-0472">Membrane</keyword>
<dbReference type="PANTHER" id="PTHR33909">
    <property type="entry name" value="SEC TRANSLOCON ACCESSORY COMPLEX SUBUNIT YAJC"/>
    <property type="match status" value="1"/>
</dbReference>
<evidence type="ECO:0000256" key="4">
    <source>
        <dbReference type="ARBA" id="ARBA00022475"/>
    </source>
</evidence>
<evidence type="ECO:0000256" key="9">
    <source>
        <dbReference type="ARBA" id="ARBA00023136"/>
    </source>
</evidence>
<dbReference type="PRINTS" id="PR01853">
    <property type="entry name" value="YAJCTRNLCASE"/>
</dbReference>
<evidence type="ECO:0000313" key="11">
    <source>
        <dbReference type="EMBL" id="GBG97500.1"/>
    </source>
</evidence>
<evidence type="ECO:0000256" key="10">
    <source>
        <dbReference type="SAM" id="Phobius"/>
    </source>
</evidence>
<protein>
    <submittedName>
        <fullName evidence="11">Preprotein translocase subunit YajC</fullName>
    </submittedName>
</protein>
<proteinExistence type="inferred from homology"/>
<accession>A0A2R5HKQ1</accession>
<dbReference type="EMBL" id="BFFO01000015">
    <property type="protein sequence ID" value="GBG97500.1"/>
    <property type="molecule type" value="Genomic_DNA"/>
</dbReference>
<keyword evidence="12" id="KW-1185">Reference proteome</keyword>
<evidence type="ECO:0000256" key="8">
    <source>
        <dbReference type="ARBA" id="ARBA00023010"/>
    </source>
</evidence>
<feature type="transmembrane region" description="Helical" evidence="10">
    <location>
        <begin position="6"/>
        <end position="21"/>
    </location>
</feature>
<evidence type="ECO:0000313" key="12">
    <source>
        <dbReference type="Proteomes" id="UP000245021"/>
    </source>
</evidence>
<evidence type="ECO:0000256" key="6">
    <source>
        <dbReference type="ARBA" id="ARBA00022927"/>
    </source>
</evidence>
<name>A0A2R5HKQ1_9LACT</name>
<dbReference type="SMART" id="SM01323">
    <property type="entry name" value="YajC"/>
    <property type="match status" value="1"/>
</dbReference>
<evidence type="ECO:0000256" key="7">
    <source>
        <dbReference type="ARBA" id="ARBA00022989"/>
    </source>
</evidence>
<dbReference type="PANTHER" id="PTHR33909:SF1">
    <property type="entry name" value="SEC TRANSLOCON ACCESSORY COMPLEX SUBUNIT YAJC"/>
    <property type="match status" value="1"/>
</dbReference>
<evidence type="ECO:0000256" key="1">
    <source>
        <dbReference type="ARBA" id="ARBA00004162"/>
    </source>
</evidence>
<dbReference type="GO" id="GO:0005886">
    <property type="term" value="C:plasma membrane"/>
    <property type="evidence" value="ECO:0007669"/>
    <property type="project" value="UniProtKB-SubCell"/>
</dbReference>
<dbReference type="NCBIfam" id="TIGR00739">
    <property type="entry name" value="yajC"/>
    <property type="match status" value="1"/>
</dbReference>
<dbReference type="InterPro" id="IPR003849">
    <property type="entry name" value="Preprotein_translocase_YajC"/>
</dbReference>
<comment type="subcellular location">
    <subcellularLocation>
        <location evidence="1">Cell membrane</location>
        <topology evidence="1">Single-pass membrane protein</topology>
    </subcellularLocation>
</comment>
<dbReference type="Proteomes" id="UP000245021">
    <property type="component" value="Unassembled WGS sequence"/>
</dbReference>
<keyword evidence="4" id="KW-1003">Cell membrane</keyword>
<keyword evidence="7 10" id="KW-1133">Transmembrane helix</keyword>
<keyword evidence="6" id="KW-0653">Protein transport</keyword>
<comment type="similarity">
    <text evidence="2">Belongs to the YajC family.</text>
</comment>
<keyword evidence="8" id="KW-0811">Translocation</keyword>
<organism evidence="11 12">
    <name type="scientific">Lactococcus termiticola</name>
    <dbReference type="NCBI Taxonomy" id="2169526"/>
    <lineage>
        <taxon>Bacteria</taxon>
        <taxon>Bacillati</taxon>
        <taxon>Bacillota</taxon>
        <taxon>Bacilli</taxon>
        <taxon>Lactobacillales</taxon>
        <taxon>Streptococcaceae</taxon>
        <taxon>Lactococcus</taxon>
    </lineage>
</organism>
<keyword evidence="5 10" id="KW-0812">Transmembrane</keyword>
<dbReference type="RefSeq" id="WP_109246455.1">
    <property type="nucleotide sequence ID" value="NZ_BFFO01000015.1"/>
</dbReference>
<dbReference type="OrthoDB" id="9800132at2"/>
<evidence type="ECO:0000256" key="2">
    <source>
        <dbReference type="ARBA" id="ARBA00006742"/>
    </source>
</evidence>
<reference evidence="11 12" key="1">
    <citation type="journal article" date="2018" name="Genome Announc.">
        <title>Draft Genome Sequence of Lactococcus sp. Strain NtB2 (JCM 32569), Isolated from the Gut of the Higher Termite Nasutitermes takasagoensis.</title>
        <authorList>
            <person name="Noda S."/>
            <person name="Aihara C."/>
            <person name="Yuki M."/>
            <person name="Ohkuma M."/>
        </authorList>
    </citation>
    <scope>NUCLEOTIDE SEQUENCE [LARGE SCALE GENOMIC DNA]</scope>
    <source>
        <strain evidence="11 12">NtB2</strain>
    </source>
</reference>
<evidence type="ECO:0000256" key="5">
    <source>
        <dbReference type="ARBA" id="ARBA00022692"/>
    </source>
</evidence>